<accession>A0A2U9IVJ4</accession>
<sequence>MTLQTLVNVTNQLFHPIHFNTEPFSLALVAVGLVILFLVAVGGIAYGLFKAVKSVPNLTTKQFILFLLLIAVALVVIGVLLP</sequence>
<name>A0A2U9IVJ4_9CREN</name>
<protein>
    <submittedName>
        <fullName evidence="2">Uncharacterized protein</fullName>
    </submittedName>
</protein>
<feature type="transmembrane region" description="Helical" evidence="1">
    <location>
        <begin position="63"/>
        <end position="81"/>
    </location>
</feature>
<keyword evidence="3" id="KW-1185">Reference proteome</keyword>
<dbReference type="STRING" id="1293036.GCA_001315825_00536"/>
<reference evidence="2 3" key="1">
    <citation type="submission" date="2018-05" db="EMBL/GenBank/DDBJ databases">
        <title>Complete Genome Sequences of Extremely Thermoacidophilic, Metal-Mobilizing Type-Strain Members of the Archaeal Family Sulfolobaceae: Acidianus brierleyi DSM-1651T, Acidianus sulfidivorans DSM-18786T, Metallosphaera hakonensis DSM-7519T, and Metallosphaera prunae DSM-10039T.</title>
        <authorList>
            <person name="Counts J.A."/>
            <person name="Kelly R.M."/>
        </authorList>
    </citation>
    <scope>NUCLEOTIDE SEQUENCE [LARGE SCALE GENOMIC DNA]</scope>
    <source>
        <strain evidence="2 3">HO1-1</strain>
    </source>
</reference>
<evidence type="ECO:0000313" key="3">
    <source>
        <dbReference type="Proteomes" id="UP000247586"/>
    </source>
</evidence>
<organism evidence="2 3">
    <name type="scientific">Metallosphaera hakonensis JCM 8857 = DSM 7519</name>
    <dbReference type="NCBI Taxonomy" id="1293036"/>
    <lineage>
        <taxon>Archaea</taxon>
        <taxon>Thermoproteota</taxon>
        <taxon>Thermoprotei</taxon>
        <taxon>Sulfolobales</taxon>
        <taxon>Sulfolobaceae</taxon>
        <taxon>Metallosphaera</taxon>
    </lineage>
</organism>
<dbReference type="EMBL" id="CP029287">
    <property type="protein sequence ID" value="AWS00014.1"/>
    <property type="molecule type" value="Genomic_DNA"/>
</dbReference>
<proteinExistence type="predicted"/>
<keyword evidence="1" id="KW-0812">Transmembrane</keyword>
<dbReference type="AlphaFoldDB" id="A0A2U9IVJ4"/>
<gene>
    <name evidence="2" type="ORF">DFR87_10330</name>
</gene>
<feature type="transmembrane region" description="Helical" evidence="1">
    <location>
        <begin position="24"/>
        <end position="51"/>
    </location>
</feature>
<evidence type="ECO:0000256" key="1">
    <source>
        <dbReference type="SAM" id="Phobius"/>
    </source>
</evidence>
<dbReference type="OrthoDB" id="34486at2157"/>
<evidence type="ECO:0000313" key="2">
    <source>
        <dbReference type="EMBL" id="AWS00014.1"/>
    </source>
</evidence>
<dbReference type="KEGG" id="mhk:DFR87_10330"/>
<keyword evidence="1" id="KW-1133">Transmembrane helix</keyword>
<reference evidence="3" key="3">
    <citation type="submission" date="2020-03" db="EMBL/GenBank/DDBJ databases">
        <title>Sequencing and Assembly of Multiple Reported Metal-Biooxidizing Members of the Extremely Thermoacidophilic Archaeal Family Sulfolobaceae.</title>
        <authorList>
            <person name="Counts J.A."/>
            <person name="Kelly R.M."/>
        </authorList>
    </citation>
    <scope>NUCLEOTIDE SEQUENCE [LARGE SCALE GENOMIC DNA]</scope>
    <source>
        <strain evidence="3">HO1-1</strain>
    </source>
</reference>
<dbReference type="Proteomes" id="UP000247586">
    <property type="component" value="Chromosome"/>
</dbReference>
<keyword evidence="1" id="KW-0472">Membrane</keyword>
<reference evidence="3" key="2">
    <citation type="submission" date="2020-03" db="EMBL/GenBank/DDBJ databases">
        <title>Complete Genome Sequences of Extremely Thermoacidophilic, Metal-Mobilizing Type-Strain Members of the Archaeal Family Sulfolobaceae: Acidianus brierleyi DSM-1651T, Acidianus sulfidivorans DSM-18786T, Metallosphaera hakonensis DSM-7519T, and Metallosphaera prunae DSM-10039T.</title>
        <authorList>
            <person name="Counts J.A."/>
            <person name="Kelly R.M."/>
        </authorList>
    </citation>
    <scope>NUCLEOTIDE SEQUENCE [LARGE SCALE GENOMIC DNA]</scope>
    <source>
        <strain evidence="3">HO1-1</strain>
    </source>
</reference>